<evidence type="ECO:0000313" key="3">
    <source>
        <dbReference type="Proteomes" id="UP000030013"/>
    </source>
</evidence>
<name>A0A0A0JWE4_9MICO</name>
<organism evidence="2 3">
    <name type="scientific">Knoellia aerolata DSM 18566</name>
    <dbReference type="NCBI Taxonomy" id="1385519"/>
    <lineage>
        <taxon>Bacteria</taxon>
        <taxon>Bacillati</taxon>
        <taxon>Actinomycetota</taxon>
        <taxon>Actinomycetes</taxon>
        <taxon>Micrococcales</taxon>
        <taxon>Intrasporangiaceae</taxon>
        <taxon>Knoellia</taxon>
    </lineage>
</organism>
<dbReference type="InterPro" id="IPR054206">
    <property type="entry name" value="DUF6912"/>
</dbReference>
<feature type="compositionally biased region" description="Basic and acidic residues" evidence="1">
    <location>
        <begin position="35"/>
        <end position="46"/>
    </location>
</feature>
<dbReference type="Proteomes" id="UP000030013">
    <property type="component" value="Unassembled WGS sequence"/>
</dbReference>
<dbReference type="EMBL" id="AVPL01000042">
    <property type="protein sequence ID" value="KGN40412.1"/>
    <property type="molecule type" value="Genomic_DNA"/>
</dbReference>
<evidence type="ECO:0000256" key="1">
    <source>
        <dbReference type="SAM" id="MobiDB-lite"/>
    </source>
</evidence>
<keyword evidence="3" id="KW-1185">Reference proteome</keyword>
<dbReference type="OrthoDB" id="4866617at2"/>
<proteinExistence type="predicted"/>
<protein>
    <submittedName>
        <fullName evidence="2">Uncharacterized protein</fullName>
    </submittedName>
</protein>
<dbReference type="Pfam" id="PF21853">
    <property type="entry name" value="DUF6912"/>
    <property type="match status" value="1"/>
</dbReference>
<evidence type="ECO:0000313" key="2">
    <source>
        <dbReference type="EMBL" id="KGN40412.1"/>
    </source>
</evidence>
<dbReference type="AlphaFoldDB" id="A0A0A0JWE4"/>
<feature type="region of interest" description="Disordered" evidence="1">
    <location>
        <begin position="29"/>
        <end position="48"/>
    </location>
</feature>
<accession>A0A0A0JWE4</accession>
<comment type="caution">
    <text evidence="2">The sequence shown here is derived from an EMBL/GenBank/DDBJ whole genome shotgun (WGS) entry which is preliminary data.</text>
</comment>
<reference evidence="2 3" key="1">
    <citation type="submission" date="2013-08" db="EMBL/GenBank/DDBJ databases">
        <title>The genome sequence of Knoellia aerolata.</title>
        <authorList>
            <person name="Zhu W."/>
            <person name="Wang G."/>
        </authorList>
    </citation>
    <scope>NUCLEOTIDE SEQUENCE [LARGE SCALE GENOMIC DNA]</scope>
    <source>
        <strain evidence="2 3">DSM 18566</strain>
    </source>
</reference>
<gene>
    <name evidence="2" type="ORF">N801_14495</name>
</gene>
<sequence length="140" mass="14966">MPMVRVYVPLDPAALEGLRRRGEVGPVPVSAHAALDTEARTSGKDDEDREYAAWSAAAADAAERAPDGGRRVVASADVDTAVVRREDEDDTAVELDVVVALSRIASFHIDEQPGGETADLLWYDVTELDDVIALAARPTP</sequence>
<dbReference type="STRING" id="1385519.N801_14495"/>